<evidence type="ECO:0000313" key="2">
    <source>
        <dbReference type="EMBL" id="MCQ8897325.1"/>
    </source>
</evidence>
<evidence type="ECO:0000313" key="3">
    <source>
        <dbReference type="Proteomes" id="UP001204142"/>
    </source>
</evidence>
<keyword evidence="1" id="KW-0472">Membrane</keyword>
<evidence type="ECO:0000256" key="1">
    <source>
        <dbReference type="SAM" id="Phobius"/>
    </source>
</evidence>
<dbReference type="RefSeq" id="WP_256765124.1">
    <property type="nucleotide sequence ID" value="NZ_JANIGO010000004.1"/>
</dbReference>
<dbReference type="InterPro" id="IPR045584">
    <property type="entry name" value="Pilin-like"/>
</dbReference>
<keyword evidence="1" id="KW-0812">Transmembrane</keyword>
<sequence>MARNLGFSIIELTIAIAVIAVISAAALPMLTQRGNGQASLAFQVTGVADLLESARTLAVKSTSNTCVRMWNSTVNVGEKQRCVLKAAMFRPSRRDYDLACTEPNPSQNTNDYTVQQTEFSDLSFVLPSQTVTANGQCPTTAATNLLFLGGSGFLMDGQQQIISQQMANTYLYLYSPGATIPGVWTLRVERSGMVSIMTNS</sequence>
<accession>A0ABT1WII2</accession>
<reference evidence="2 3" key="1">
    <citation type="submission" date="2022-07" db="EMBL/GenBank/DDBJ databases">
        <authorList>
            <person name="Xamxidin M."/>
            <person name="Wu M."/>
        </authorList>
    </citation>
    <scope>NUCLEOTIDE SEQUENCE [LARGE SCALE GENOMIC DNA]</scope>
    <source>
        <strain evidence="2 3">NBRC 111650</strain>
    </source>
</reference>
<name>A0ABT1WII2_9BURK</name>
<protein>
    <submittedName>
        <fullName evidence="2">Prepilin-type N-terminal cleavage/methylation domain-containing protein</fullName>
    </submittedName>
</protein>
<comment type="caution">
    <text evidence="2">The sequence shown here is derived from an EMBL/GenBank/DDBJ whole genome shotgun (WGS) entry which is preliminary data.</text>
</comment>
<dbReference type="InterPro" id="IPR012902">
    <property type="entry name" value="N_methyl_site"/>
</dbReference>
<keyword evidence="3" id="KW-1185">Reference proteome</keyword>
<gene>
    <name evidence="2" type="ORF">NQT62_12865</name>
</gene>
<keyword evidence="1" id="KW-1133">Transmembrane helix</keyword>
<proteinExistence type="predicted"/>
<dbReference type="EMBL" id="JANIGO010000004">
    <property type="protein sequence ID" value="MCQ8897325.1"/>
    <property type="molecule type" value="Genomic_DNA"/>
</dbReference>
<feature type="transmembrane region" description="Helical" evidence="1">
    <location>
        <begin position="6"/>
        <end position="27"/>
    </location>
</feature>
<dbReference type="Proteomes" id="UP001204142">
    <property type="component" value="Unassembled WGS sequence"/>
</dbReference>
<organism evidence="2 3">
    <name type="scientific">Limnobacter humi</name>
    <dbReference type="NCBI Taxonomy" id="1778671"/>
    <lineage>
        <taxon>Bacteria</taxon>
        <taxon>Pseudomonadati</taxon>
        <taxon>Pseudomonadota</taxon>
        <taxon>Betaproteobacteria</taxon>
        <taxon>Burkholderiales</taxon>
        <taxon>Burkholderiaceae</taxon>
        <taxon>Limnobacter</taxon>
    </lineage>
</organism>
<dbReference type="NCBIfam" id="TIGR02532">
    <property type="entry name" value="IV_pilin_GFxxxE"/>
    <property type="match status" value="1"/>
</dbReference>
<dbReference type="SUPFAM" id="SSF54523">
    <property type="entry name" value="Pili subunits"/>
    <property type="match status" value="1"/>
</dbReference>